<dbReference type="InterPro" id="IPR003838">
    <property type="entry name" value="ABC3_permease_C"/>
</dbReference>
<evidence type="ECO:0000256" key="6">
    <source>
        <dbReference type="SAM" id="Phobius"/>
    </source>
</evidence>
<feature type="domain" description="MacB-like periplasmic core" evidence="8">
    <location>
        <begin position="24"/>
        <end position="213"/>
    </location>
</feature>
<feature type="transmembrane region" description="Helical" evidence="6">
    <location>
        <begin position="21"/>
        <end position="42"/>
    </location>
</feature>
<protein>
    <submittedName>
        <fullName evidence="9">ABC transporter permease</fullName>
    </submittedName>
</protein>
<reference evidence="9 10" key="1">
    <citation type="submission" date="2021-02" db="EMBL/GenBank/DDBJ databases">
        <title>PHA producing bacteria isolated from coastal sediment in Guangdong, Shenzhen.</title>
        <authorList>
            <person name="Zheng W."/>
            <person name="Yu S."/>
            <person name="Huang Y."/>
        </authorList>
    </citation>
    <scope>NUCLEOTIDE SEQUENCE [LARGE SCALE GENOMIC DNA]</scope>
    <source>
        <strain evidence="9 10">TN21-5</strain>
    </source>
</reference>
<keyword evidence="2" id="KW-1003">Cell membrane</keyword>
<dbReference type="Proteomes" id="UP000664344">
    <property type="component" value="Unassembled WGS sequence"/>
</dbReference>
<feature type="domain" description="ABC3 transporter permease C-terminal" evidence="7">
    <location>
        <begin position="297"/>
        <end position="414"/>
    </location>
</feature>
<comment type="subcellular location">
    <subcellularLocation>
        <location evidence="1">Cell membrane</location>
        <topology evidence="1">Multi-pass membrane protein</topology>
    </subcellularLocation>
</comment>
<feature type="transmembrane region" description="Helical" evidence="6">
    <location>
        <begin position="336"/>
        <end position="369"/>
    </location>
</feature>
<evidence type="ECO:0000313" key="10">
    <source>
        <dbReference type="Proteomes" id="UP000664344"/>
    </source>
</evidence>
<accession>A0ABS3BHK8</accession>
<keyword evidence="10" id="KW-1185">Reference proteome</keyword>
<evidence type="ECO:0000256" key="3">
    <source>
        <dbReference type="ARBA" id="ARBA00022692"/>
    </source>
</evidence>
<evidence type="ECO:0000256" key="4">
    <source>
        <dbReference type="ARBA" id="ARBA00022989"/>
    </source>
</evidence>
<proteinExistence type="predicted"/>
<dbReference type="Pfam" id="PF12704">
    <property type="entry name" value="MacB_PCD"/>
    <property type="match status" value="1"/>
</dbReference>
<dbReference type="EMBL" id="JAFKDB010000015">
    <property type="protein sequence ID" value="MBN7770391.1"/>
    <property type="molecule type" value="Genomic_DNA"/>
</dbReference>
<name>A0ABS3BHK8_9GAMM</name>
<keyword evidence="3 6" id="KW-0812">Transmembrane</keyword>
<dbReference type="InterPro" id="IPR051125">
    <property type="entry name" value="ABC-4/HrtB_transporter"/>
</dbReference>
<evidence type="ECO:0000313" key="9">
    <source>
        <dbReference type="EMBL" id="MBN7770391.1"/>
    </source>
</evidence>
<organism evidence="9 10">
    <name type="scientific">Marinobacter daepoensis</name>
    <dbReference type="NCBI Taxonomy" id="262077"/>
    <lineage>
        <taxon>Bacteria</taxon>
        <taxon>Pseudomonadati</taxon>
        <taxon>Pseudomonadota</taxon>
        <taxon>Gammaproteobacteria</taxon>
        <taxon>Pseudomonadales</taxon>
        <taxon>Marinobacteraceae</taxon>
        <taxon>Marinobacter</taxon>
    </lineage>
</organism>
<dbReference type="PANTHER" id="PTHR43738">
    <property type="entry name" value="ABC TRANSPORTER, MEMBRANE PROTEIN"/>
    <property type="match status" value="1"/>
</dbReference>
<dbReference type="RefSeq" id="WP_206557588.1">
    <property type="nucleotide sequence ID" value="NZ_JAFKDB010000015.1"/>
</dbReference>
<dbReference type="InterPro" id="IPR025857">
    <property type="entry name" value="MacB_PCD"/>
</dbReference>
<keyword evidence="4 6" id="KW-1133">Transmembrane helix</keyword>
<keyword evidence="5 6" id="KW-0472">Membrane</keyword>
<dbReference type="Pfam" id="PF02687">
    <property type="entry name" value="FtsX"/>
    <property type="match status" value="1"/>
</dbReference>
<comment type="caution">
    <text evidence="9">The sequence shown here is derived from an EMBL/GenBank/DDBJ whole genome shotgun (WGS) entry which is preliminary data.</text>
</comment>
<evidence type="ECO:0000256" key="1">
    <source>
        <dbReference type="ARBA" id="ARBA00004651"/>
    </source>
</evidence>
<evidence type="ECO:0000256" key="5">
    <source>
        <dbReference type="ARBA" id="ARBA00023136"/>
    </source>
</evidence>
<feature type="transmembrane region" description="Helical" evidence="6">
    <location>
        <begin position="293"/>
        <end position="316"/>
    </location>
</feature>
<evidence type="ECO:0000259" key="7">
    <source>
        <dbReference type="Pfam" id="PF02687"/>
    </source>
</evidence>
<gene>
    <name evidence="9" type="ORF">JYP53_10820</name>
</gene>
<sequence length="425" mass="46228">MNKARLILSLATASLWYRRRVLTLVCLTLTLSVTLLLGIQYLRTEIRQSFTSTISGTDLIVGARSGQLNLLLYTLFHIGDATNNIRWSTYQSMAEDSRIDWLIPISLGDSYRGYRVVSTNDQFLAHFQYGSGKPLTLTNGHWFQDLFDVVIGAGVARDLGHTLNDPLVLSHGGGRTSFSKHGDLPFRVSGILAPTGTPVDRAVYISLEAMEAMHVGWESGVAIPGRTLSADKARERNFTPEAITAVFIGLDRPILTFQLQRELNQHSTEPLSAILPGVALSELWRMMGQFENALLGISGFVVLTSLVGLIAVLLTLQAQRRREVAVLRATGASPGLIAALYTIECVGLAVASCGLALILGAGAVSGFGPWLLEHYGLQVQLRPLREEEWLLLSAVPLASLAVSAIPALNTWRASRRQGFGSPEPD</sequence>
<evidence type="ECO:0000259" key="8">
    <source>
        <dbReference type="Pfam" id="PF12704"/>
    </source>
</evidence>
<dbReference type="PANTHER" id="PTHR43738:SF2">
    <property type="entry name" value="ABC TRANSPORTER PERMEASE"/>
    <property type="match status" value="1"/>
</dbReference>
<evidence type="ECO:0000256" key="2">
    <source>
        <dbReference type="ARBA" id="ARBA00022475"/>
    </source>
</evidence>
<feature type="transmembrane region" description="Helical" evidence="6">
    <location>
        <begin position="389"/>
        <end position="408"/>
    </location>
</feature>